<evidence type="ECO:0000313" key="1">
    <source>
        <dbReference type="EMBL" id="MBB6482626.1"/>
    </source>
</evidence>
<reference evidence="1 2" key="1">
    <citation type="submission" date="2020-08" db="EMBL/GenBank/DDBJ databases">
        <title>Genomic Encyclopedia of Type Strains, Phase IV (KMG-IV): sequencing the most valuable type-strain genomes for metagenomic binning, comparative biology and taxonomic classification.</title>
        <authorList>
            <person name="Goeker M."/>
        </authorList>
    </citation>
    <scope>NUCLEOTIDE SEQUENCE [LARGE SCALE GENOMIC DNA]</scope>
    <source>
        <strain evidence="1 2">DSM 2461</strain>
    </source>
</reference>
<evidence type="ECO:0008006" key="3">
    <source>
        <dbReference type="Google" id="ProtNLM"/>
    </source>
</evidence>
<sequence>MLLLFVLFSCATTPEKEIQPPEWYLNPPPDNNEYRYFAISQRASILKDIESLAGDELFARVSSALGLSESEAEKDDLSEMRKEIRSVVSGTQVQGFKLINKQVDELGTEKIIYILVQMENSRMDQLRTDLEDIFRAGSTASIYSVEAENLVSRGEVYKGALSYIKAALESAGSDNRFITEQNLRSAISLFEDMEITTVDSPETLAVGNSGVFKARLGLKSSDKPAVWKDVAVKTAFRDRKKGAVIGDRFAMLRSSETGLVTFVHPSPGFTGAGKVVMSLDLLYDTGDLSLLEKNFPEEYAKLISASDSVKVQFDFSIISSAPTVLTGVYIIDSDFLRKPLDSRQTQQGLTSSLQSAGFNTLQLDLDRKYLFDLNDEELLRDLPYLINGDYKRTVFGVAQIVEFDDAAAGFTVVTEARVRVLDLESGEILFDETLSKRVQGGESQATINTSFKELGKSFAALLMDKLP</sequence>
<dbReference type="Proteomes" id="UP000587760">
    <property type="component" value="Unassembled WGS sequence"/>
</dbReference>
<dbReference type="EMBL" id="JACHGJ010000014">
    <property type="protein sequence ID" value="MBB6482626.1"/>
    <property type="molecule type" value="Genomic_DNA"/>
</dbReference>
<protein>
    <recommendedName>
        <fullName evidence="3">Lipoprotein</fullName>
    </recommendedName>
</protein>
<name>A0A841RGB8_9SPIO</name>
<evidence type="ECO:0000313" key="2">
    <source>
        <dbReference type="Proteomes" id="UP000587760"/>
    </source>
</evidence>
<organism evidence="1 2">
    <name type="scientific">Spirochaeta isovalerica</name>
    <dbReference type="NCBI Taxonomy" id="150"/>
    <lineage>
        <taxon>Bacteria</taxon>
        <taxon>Pseudomonadati</taxon>
        <taxon>Spirochaetota</taxon>
        <taxon>Spirochaetia</taxon>
        <taxon>Spirochaetales</taxon>
        <taxon>Spirochaetaceae</taxon>
        <taxon>Spirochaeta</taxon>
    </lineage>
</organism>
<proteinExistence type="predicted"/>
<comment type="caution">
    <text evidence="1">The sequence shown here is derived from an EMBL/GenBank/DDBJ whole genome shotgun (WGS) entry which is preliminary data.</text>
</comment>
<dbReference type="RefSeq" id="WP_184748861.1">
    <property type="nucleotide sequence ID" value="NZ_JACHGJ010000014.1"/>
</dbReference>
<accession>A0A841RGB8</accession>
<gene>
    <name evidence="1" type="ORF">HNR50_004327</name>
</gene>
<keyword evidence="2" id="KW-1185">Reference proteome</keyword>
<dbReference type="AlphaFoldDB" id="A0A841RGB8"/>